<reference evidence="12" key="1">
    <citation type="journal article" date="2017" name="FEBS Open Bio">
        <title>A novel cytochrome P450, CYP3201B1, is involved in (R)-mandelonitrile biosynthesis in a cyanogenic millipede.</title>
        <authorList>
            <person name="Yamaguchi T."/>
            <person name="Kuwahara Y."/>
            <person name="Asano Y."/>
        </authorList>
    </citation>
    <scope>NUCLEOTIDE SEQUENCE</scope>
</reference>
<evidence type="ECO:0000256" key="2">
    <source>
        <dbReference type="ARBA" id="ARBA00004586"/>
    </source>
</evidence>
<keyword evidence="7 10" id="KW-0503">Monooxygenase</keyword>
<keyword evidence="9 10" id="KW-0479">Metal-binding</keyword>
<evidence type="ECO:0000256" key="3">
    <source>
        <dbReference type="ARBA" id="ARBA00010617"/>
    </source>
</evidence>
<dbReference type="SUPFAM" id="SSF48264">
    <property type="entry name" value="Cytochrome P450"/>
    <property type="match status" value="1"/>
</dbReference>
<dbReference type="Pfam" id="PF00067">
    <property type="entry name" value="p450"/>
    <property type="match status" value="1"/>
</dbReference>
<dbReference type="CDD" id="cd20628">
    <property type="entry name" value="CYP4"/>
    <property type="match status" value="1"/>
</dbReference>
<dbReference type="InterPro" id="IPR001128">
    <property type="entry name" value="Cyt_P450"/>
</dbReference>
<keyword evidence="4 9" id="KW-0349">Heme</keyword>
<name>A0A1J1E7Q1_9MYRI</name>
<dbReference type="PANTHER" id="PTHR24291">
    <property type="entry name" value="CYTOCHROME P450 FAMILY 4"/>
    <property type="match status" value="1"/>
</dbReference>
<dbReference type="InterPro" id="IPR002401">
    <property type="entry name" value="Cyt_P450_E_grp-I"/>
</dbReference>
<dbReference type="PRINTS" id="PR00385">
    <property type="entry name" value="P450"/>
</dbReference>
<gene>
    <name evidence="12" type="primary">cyp4gl2</name>
</gene>
<comment type="cofactor">
    <cofactor evidence="1 9">
        <name>heme</name>
        <dbReference type="ChEBI" id="CHEBI:30413"/>
    </cofactor>
</comment>
<evidence type="ECO:0000256" key="4">
    <source>
        <dbReference type="ARBA" id="ARBA00022617"/>
    </source>
</evidence>
<dbReference type="GO" id="GO:0005506">
    <property type="term" value="F:iron ion binding"/>
    <property type="evidence" value="ECO:0007669"/>
    <property type="project" value="InterPro"/>
</dbReference>
<protein>
    <submittedName>
        <fullName evidence="12">Cytochrome P450 4GL2</fullName>
    </submittedName>
</protein>
<feature type="binding site" description="axial binding residue" evidence="9">
    <location>
        <position position="471"/>
    </location>
    <ligand>
        <name>heme</name>
        <dbReference type="ChEBI" id="CHEBI:30413"/>
    </ligand>
    <ligandPart>
        <name>Fe</name>
        <dbReference type="ChEBI" id="CHEBI:18248"/>
    </ligandPart>
</feature>
<evidence type="ECO:0000256" key="6">
    <source>
        <dbReference type="ARBA" id="ARBA00023004"/>
    </source>
</evidence>
<evidence type="ECO:0000256" key="10">
    <source>
        <dbReference type="RuleBase" id="RU000461"/>
    </source>
</evidence>
<evidence type="ECO:0000256" key="9">
    <source>
        <dbReference type="PIRSR" id="PIRSR602401-1"/>
    </source>
</evidence>
<evidence type="ECO:0000256" key="7">
    <source>
        <dbReference type="ARBA" id="ARBA00023033"/>
    </source>
</evidence>
<evidence type="ECO:0000256" key="8">
    <source>
        <dbReference type="ARBA" id="ARBA00023136"/>
    </source>
</evidence>
<sequence length="524" mass="60101">MLFIISVIILMTYIGIILTFVSRYLLKRHHYVAMINKIPGPKGIPVFGNSLQLLKPRNKVVSASMDLFLPMLEKHSLVRIWLGPIPVVVLIKAESAKILLSSNKEIDKAVFYKYLHNWIGDGLLTSTGLKWQQRRKHITPSFHFQILEHFLVVMNEQAKILTEVLKKKCRKMTVDNEENFDIYPYITRCTLDIICETAMGQGVNAQVYTDSKYVNAVNNVSEAISFRILRPWLASNSIYQFSWAGQMEKRSLKIIHGFTNKIIKMKREKLAQPNNDNGVSDNVKIEDEILGKKRRLALLDMLLENSQEDTNGFNYQPMTDADIREEVDTFMFEGHDTTSVGISWALYAIGHSPDIQQKLIKELDEIFGDSNREVNNNDLRSMKYLDCAIKEALRIWTSVPLYGRQLKEDTEICGYTVPAGTMTVVVPFMVHMDPVQYPDPLTYNPDRFLPENIQNKDPFSFIPFSAGPRNCIGQKFAMMEMKVVISQILRNFRIKSTGGRDIDSLRNKVNFELVARPIEGVHIN</sequence>
<accession>A0A1J1E7Q1</accession>
<evidence type="ECO:0000256" key="5">
    <source>
        <dbReference type="ARBA" id="ARBA00022824"/>
    </source>
</evidence>
<dbReference type="GO" id="GO:0004497">
    <property type="term" value="F:monooxygenase activity"/>
    <property type="evidence" value="ECO:0007669"/>
    <property type="project" value="UniProtKB-KW"/>
</dbReference>
<keyword evidence="8 11" id="KW-0472">Membrane</keyword>
<evidence type="ECO:0000313" key="12">
    <source>
        <dbReference type="EMBL" id="BAV93955.1"/>
    </source>
</evidence>
<dbReference type="AlphaFoldDB" id="A0A1J1E7Q1"/>
<dbReference type="PRINTS" id="PR00463">
    <property type="entry name" value="EP450I"/>
</dbReference>
<keyword evidence="10" id="KW-0560">Oxidoreductase</keyword>
<keyword evidence="11" id="KW-1133">Transmembrane helix</keyword>
<evidence type="ECO:0000256" key="1">
    <source>
        <dbReference type="ARBA" id="ARBA00001971"/>
    </source>
</evidence>
<dbReference type="PANTHER" id="PTHR24291:SF189">
    <property type="entry name" value="CYTOCHROME P450 4C3-RELATED"/>
    <property type="match status" value="1"/>
</dbReference>
<organism evidence="12">
    <name type="scientific">Chamberlinius hualienensis</name>
    <dbReference type="NCBI Taxonomy" id="1551368"/>
    <lineage>
        <taxon>Eukaryota</taxon>
        <taxon>Metazoa</taxon>
        <taxon>Ecdysozoa</taxon>
        <taxon>Arthropoda</taxon>
        <taxon>Myriapoda</taxon>
        <taxon>Diplopoda</taxon>
        <taxon>Helminthomorpha</taxon>
        <taxon>Polydesmida</taxon>
        <taxon>Paradoxosomatidae</taxon>
        <taxon>Chamberlinius</taxon>
    </lineage>
</organism>
<dbReference type="PROSITE" id="PS00086">
    <property type="entry name" value="CYTOCHROME_P450"/>
    <property type="match status" value="1"/>
</dbReference>
<feature type="transmembrane region" description="Helical" evidence="11">
    <location>
        <begin position="6"/>
        <end position="26"/>
    </location>
</feature>
<dbReference type="InterPro" id="IPR036396">
    <property type="entry name" value="Cyt_P450_sf"/>
</dbReference>
<dbReference type="Gene3D" id="1.10.630.10">
    <property type="entry name" value="Cytochrome P450"/>
    <property type="match status" value="1"/>
</dbReference>
<dbReference type="GO" id="GO:0005789">
    <property type="term" value="C:endoplasmic reticulum membrane"/>
    <property type="evidence" value="ECO:0007669"/>
    <property type="project" value="UniProtKB-SubCell"/>
</dbReference>
<dbReference type="InterPro" id="IPR050196">
    <property type="entry name" value="Cytochrome_P450_Monoox"/>
</dbReference>
<dbReference type="InterPro" id="IPR017972">
    <property type="entry name" value="Cyt_P450_CS"/>
</dbReference>
<keyword evidence="6 9" id="KW-0408">Iron</keyword>
<keyword evidence="11" id="KW-0812">Transmembrane</keyword>
<proteinExistence type="evidence at transcript level"/>
<dbReference type="EMBL" id="LC125405">
    <property type="protein sequence ID" value="BAV93955.1"/>
    <property type="molecule type" value="mRNA"/>
</dbReference>
<comment type="subcellular location">
    <subcellularLocation>
        <location evidence="2">Endoplasmic reticulum membrane</location>
    </subcellularLocation>
</comment>
<comment type="similarity">
    <text evidence="3 10">Belongs to the cytochrome P450 family.</text>
</comment>
<evidence type="ECO:0000256" key="11">
    <source>
        <dbReference type="SAM" id="Phobius"/>
    </source>
</evidence>
<keyword evidence="5" id="KW-0256">Endoplasmic reticulum</keyword>
<dbReference type="GO" id="GO:0020037">
    <property type="term" value="F:heme binding"/>
    <property type="evidence" value="ECO:0007669"/>
    <property type="project" value="InterPro"/>
</dbReference>
<dbReference type="GO" id="GO:0016705">
    <property type="term" value="F:oxidoreductase activity, acting on paired donors, with incorporation or reduction of molecular oxygen"/>
    <property type="evidence" value="ECO:0007669"/>
    <property type="project" value="InterPro"/>
</dbReference>